<dbReference type="Pfam" id="PF19130">
    <property type="entry name" value="DUF5813"/>
    <property type="match status" value="1"/>
</dbReference>
<proteinExistence type="predicted"/>
<keyword evidence="3" id="KW-1185">Reference proteome</keyword>
<evidence type="ECO:0000313" key="3">
    <source>
        <dbReference type="Proteomes" id="UP001057580"/>
    </source>
</evidence>
<gene>
    <name evidence="2" type="ORF">N0B31_11770</name>
</gene>
<dbReference type="InterPro" id="IPR043851">
    <property type="entry name" value="DUF5813"/>
</dbReference>
<reference evidence="2" key="1">
    <citation type="submission" date="2022-09" db="EMBL/GenBank/DDBJ databases">
        <title>Diverse halophilic archaea isolated from saline environments.</title>
        <authorList>
            <person name="Cui H.-L."/>
        </authorList>
    </citation>
    <scope>NUCLEOTIDE SEQUENCE</scope>
    <source>
        <strain evidence="2">ZS-35-S2</strain>
    </source>
</reference>
<accession>A0A9E7QZK7</accession>
<evidence type="ECO:0000313" key="2">
    <source>
        <dbReference type="EMBL" id="UWM52828.1"/>
    </source>
</evidence>
<dbReference type="RefSeq" id="WP_260591823.1">
    <property type="nucleotide sequence ID" value="NZ_CP104003.1"/>
</dbReference>
<dbReference type="KEGG" id="ssai:N0B31_11770"/>
<protein>
    <submittedName>
        <fullName evidence="2">DUF5813 family protein</fullName>
    </submittedName>
</protein>
<dbReference type="EMBL" id="CP104003">
    <property type="protein sequence ID" value="UWM52828.1"/>
    <property type="molecule type" value="Genomic_DNA"/>
</dbReference>
<sequence>MTADAPEKFVRAFDAHDAFERDGEGFVVTTSTFGGRVTAEETDDWALVYSLEVRVPMLSATTEEAVGPAVEEGWFDTFALRLEDAPGAVRQDLSLDAYEVERVADEAVATFEFEWGNADHVPRMTKAMAEYVEGTYVEGIVPGYQYGSPVSELLSSARSSGGDGDGSGDPMPL</sequence>
<evidence type="ECO:0000256" key="1">
    <source>
        <dbReference type="SAM" id="MobiDB-lite"/>
    </source>
</evidence>
<dbReference type="AlphaFoldDB" id="A0A9E7QZK7"/>
<dbReference type="Proteomes" id="UP001057580">
    <property type="component" value="Chromosome"/>
</dbReference>
<organism evidence="2 3">
    <name type="scientific">Salinirubellus salinus</name>
    <dbReference type="NCBI Taxonomy" id="1364945"/>
    <lineage>
        <taxon>Archaea</taxon>
        <taxon>Methanobacteriati</taxon>
        <taxon>Methanobacteriota</taxon>
        <taxon>Stenosarchaea group</taxon>
        <taxon>Halobacteria</taxon>
        <taxon>Halobacteriales</taxon>
        <taxon>Natronomonadaceae</taxon>
        <taxon>Salinirubellus</taxon>
    </lineage>
</organism>
<name>A0A9E7QZK7_9EURY</name>
<dbReference type="GeneID" id="74943110"/>
<feature type="region of interest" description="Disordered" evidence="1">
    <location>
        <begin position="154"/>
        <end position="173"/>
    </location>
</feature>